<dbReference type="GO" id="GO:0005524">
    <property type="term" value="F:ATP binding"/>
    <property type="evidence" value="ECO:0007669"/>
    <property type="project" value="UniProtKB-UniRule"/>
</dbReference>
<gene>
    <name evidence="25" type="primary">copA_1</name>
    <name evidence="25" type="ORF">GCE9029_00233</name>
</gene>
<dbReference type="GO" id="GO:0005507">
    <property type="term" value="F:copper ion binding"/>
    <property type="evidence" value="ECO:0007669"/>
    <property type="project" value="InterPro"/>
</dbReference>
<evidence type="ECO:0000256" key="14">
    <source>
        <dbReference type="ARBA" id="ARBA00022842"/>
    </source>
</evidence>
<dbReference type="SFLD" id="SFLDG00002">
    <property type="entry name" value="C1.7:_P-type_atpase_like"/>
    <property type="match status" value="1"/>
</dbReference>
<dbReference type="InterPro" id="IPR018303">
    <property type="entry name" value="ATPase_P-typ_P_site"/>
</dbReference>
<dbReference type="OrthoDB" id="9814270at2"/>
<keyword evidence="6 23" id="KW-1003">Cell membrane</keyword>
<dbReference type="InterPro" id="IPR023299">
    <property type="entry name" value="ATPase_P-typ_cyto_dom_N"/>
</dbReference>
<evidence type="ECO:0000259" key="24">
    <source>
        <dbReference type="PROSITE" id="PS50846"/>
    </source>
</evidence>
<dbReference type="InterPro" id="IPR023214">
    <property type="entry name" value="HAD_sf"/>
</dbReference>
<evidence type="ECO:0000256" key="7">
    <source>
        <dbReference type="ARBA" id="ARBA00022553"/>
    </source>
</evidence>
<dbReference type="PANTHER" id="PTHR43520:SF6">
    <property type="entry name" value="COPPER-EXPORTING P-TYPE ATPASE"/>
    <property type="match status" value="1"/>
</dbReference>
<dbReference type="SUPFAM" id="SSF55008">
    <property type="entry name" value="HMA, heavy metal-associated domain"/>
    <property type="match status" value="3"/>
</dbReference>
<name>A0A128ETF9_9GAMM</name>
<dbReference type="GO" id="GO:0005886">
    <property type="term" value="C:plasma membrane"/>
    <property type="evidence" value="ECO:0007669"/>
    <property type="project" value="UniProtKB-SubCell"/>
</dbReference>
<feature type="transmembrane region" description="Helical" evidence="23">
    <location>
        <begin position="265"/>
        <end position="286"/>
    </location>
</feature>
<feature type="domain" description="HMA" evidence="24">
    <location>
        <begin position="17"/>
        <end position="78"/>
    </location>
</feature>
<evidence type="ECO:0000256" key="18">
    <source>
        <dbReference type="ARBA" id="ARBA00023065"/>
    </source>
</evidence>
<dbReference type="Gene3D" id="3.40.50.1000">
    <property type="entry name" value="HAD superfamily/HAD-like"/>
    <property type="match status" value="1"/>
</dbReference>
<keyword evidence="18" id="KW-0406">Ion transport</keyword>
<keyword evidence="26" id="KW-1185">Reference proteome</keyword>
<evidence type="ECO:0000313" key="26">
    <source>
        <dbReference type="Proteomes" id="UP000071641"/>
    </source>
</evidence>
<dbReference type="GO" id="GO:0140581">
    <property type="term" value="F:P-type monovalent copper transporter activity"/>
    <property type="evidence" value="ECO:0007669"/>
    <property type="project" value="UniProtKB-EC"/>
</dbReference>
<dbReference type="EMBL" id="FIZX01000001">
    <property type="protein sequence ID" value="CZF77480.1"/>
    <property type="molecule type" value="Genomic_DNA"/>
</dbReference>
<keyword evidence="15" id="KW-1278">Translocase</keyword>
<dbReference type="NCBIfam" id="TIGR01494">
    <property type="entry name" value="ATPase_P-type"/>
    <property type="match status" value="1"/>
</dbReference>
<dbReference type="SUPFAM" id="SSF56784">
    <property type="entry name" value="HAD-like"/>
    <property type="match status" value="1"/>
</dbReference>
<dbReference type="InterPro" id="IPR059000">
    <property type="entry name" value="ATPase_P-type_domA"/>
</dbReference>
<proteinExistence type="inferred from homology"/>
<dbReference type="PRINTS" id="PR00943">
    <property type="entry name" value="CUATPASE"/>
</dbReference>
<dbReference type="SUPFAM" id="SSF81653">
    <property type="entry name" value="Calcium ATPase, transduction domain A"/>
    <property type="match status" value="1"/>
</dbReference>
<dbReference type="SUPFAM" id="SSF81665">
    <property type="entry name" value="Calcium ATPase, transmembrane domain M"/>
    <property type="match status" value="1"/>
</dbReference>
<dbReference type="InterPro" id="IPR001757">
    <property type="entry name" value="P_typ_ATPase"/>
</dbReference>
<evidence type="ECO:0000256" key="19">
    <source>
        <dbReference type="ARBA" id="ARBA00023136"/>
    </source>
</evidence>
<dbReference type="PROSITE" id="PS00154">
    <property type="entry name" value="ATPASE_E1_E2"/>
    <property type="match status" value="1"/>
</dbReference>
<keyword evidence="25" id="KW-0378">Hydrolase</keyword>
<sequence length="917" mass="95593">MTDTELNITQQSTEAATPVTLPLSGLSCMGCARKVKNAVETIDGVSILDVDTTSLTINADAPLREVINAVESLGYQAGTTTTLPLIGLSCGRCVAKLKAAFEASPKVFLADLSKTEATIKSALTKEELAAIVETAGYQVAATQDDETILPEAALKPEETKDEASTPQLPISESASQQLILSGMTCASCVSSVEGAIKSVQGVISVNVNLAERTALVSGDADTDAIIKAVEAAGYGAEVSESEETRRERQAAMHSEQLAEHKRHTWLSLGLGAPLMAWGLFGGSMTIDSTASQIGWGIIGLLTFVLLCTAGKHFFVNAVKAARHHRATMDTLVALGTGSAWLYSVAVVFAPDLFPAQARHVYFEATAMILGLVTLGHAIEAKARASTSKALDRLLDLQPPTALVVENGQEREVPLAAVQAGMMLRVKPGSKIPVDGVVQDGESFVDESMLTGEPLAVRKTAGETLHAGTVNQNGSLLFKATGIGSDTMLSRIIQLVRQAQSSKPALARMADSISAIFVPTVMIIAILTALGWYNFGPDPKLSFMLVTATTVLIIACPCALGLATPMSVTTGVGRAAELGVLIRDAEALQHAASVDTVVLDKTGTLTEGKPQVTSIISLALPDEELLRIAASLEQGSEHPLAKAVLEAAKSKDIALASVSNFEGIPGKGLSANIDGDTYFLGNARLMKEKGIALETSQDAAKQQADRGETAVYLATRTELLGLIGISDPLRSDSASAVKRLKALGYQVVMLTGDHPDTANAIAKLAGVENVIAGVLPDGKANVITRLQSEGKKVAMIGDGINDAPALAKAEVGIAIGSGSDVAIESAQMTLMRHSINAATDGLTLSKATLRNMKENLFGAFVYNSLGIPIAAGVLYPLTGALLSPVVAGAAMALSSITVVSNANRLRWFKPPKGENHAG</sequence>
<evidence type="ECO:0000256" key="13">
    <source>
        <dbReference type="ARBA" id="ARBA00022840"/>
    </source>
</evidence>
<evidence type="ECO:0000256" key="23">
    <source>
        <dbReference type="RuleBase" id="RU362081"/>
    </source>
</evidence>
<dbReference type="GO" id="GO:0016887">
    <property type="term" value="F:ATP hydrolysis activity"/>
    <property type="evidence" value="ECO:0007669"/>
    <property type="project" value="InterPro"/>
</dbReference>
<dbReference type="FunFam" id="3.30.70.100:FF:000001">
    <property type="entry name" value="ATPase copper transporting beta"/>
    <property type="match status" value="1"/>
</dbReference>
<dbReference type="PANTHER" id="PTHR43520">
    <property type="entry name" value="ATP7, ISOFORM B"/>
    <property type="match status" value="1"/>
</dbReference>
<keyword evidence="13 23" id="KW-0067">ATP-binding</keyword>
<comment type="similarity">
    <text evidence="2 23">Belongs to the cation transport ATPase (P-type) (TC 3.A.3) family. Type IB subfamily.</text>
</comment>
<evidence type="ECO:0000256" key="21">
    <source>
        <dbReference type="ARBA" id="ARBA00033239"/>
    </source>
</evidence>
<evidence type="ECO:0000256" key="11">
    <source>
        <dbReference type="ARBA" id="ARBA00022741"/>
    </source>
</evidence>
<keyword evidence="19 23" id="KW-0472">Membrane</keyword>
<keyword evidence="16 23" id="KW-1133">Transmembrane helix</keyword>
<dbReference type="InterPro" id="IPR036163">
    <property type="entry name" value="HMA_dom_sf"/>
</dbReference>
<evidence type="ECO:0000313" key="25">
    <source>
        <dbReference type="EMBL" id="CZF77480.1"/>
    </source>
</evidence>
<feature type="transmembrane region" description="Helical" evidence="23">
    <location>
        <begin position="326"/>
        <end position="348"/>
    </location>
</feature>
<evidence type="ECO:0000256" key="3">
    <source>
        <dbReference type="ARBA" id="ARBA00012517"/>
    </source>
</evidence>
<keyword evidence="5" id="KW-0813">Transport</keyword>
<keyword evidence="11 23" id="KW-0547">Nucleotide-binding</keyword>
<protein>
    <recommendedName>
        <fullName evidence="4">Copper-exporting P-type ATPase</fullName>
        <ecNumber evidence="3">7.2.2.8</ecNumber>
    </recommendedName>
    <alternativeName>
        <fullName evidence="20">Copper-exporting P-type ATPase A</fullName>
    </alternativeName>
    <alternativeName>
        <fullName evidence="21">Cu(+)-exporting ATPase</fullName>
    </alternativeName>
</protein>
<dbReference type="PRINTS" id="PR00119">
    <property type="entry name" value="CATATPASE"/>
</dbReference>
<dbReference type="InterPro" id="IPR008250">
    <property type="entry name" value="ATPase_P-typ_transduc_dom_A_sf"/>
</dbReference>
<dbReference type="FunFam" id="2.70.150.10:FF:000020">
    <property type="entry name" value="Copper-exporting P-type ATPase A"/>
    <property type="match status" value="1"/>
</dbReference>
<dbReference type="SFLD" id="SFLDF00027">
    <property type="entry name" value="p-type_atpase"/>
    <property type="match status" value="1"/>
</dbReference>
<dbReference type="NCBIfam" id="TIGR01511">
    <property type="entry name" value="ATPase-IB1_Cu"/>
    <property type="match status" value="1"/>
</dbReference>
<dbReference type="Gene3D" id="3.40.1110.10">
    <property type="entry name" value="Calcium-transporting ATPase, cytoplasmic domain N"/>
    <property type="match status" value="1"/>
</dbReference>
<dbReference type="NCBIfam" id="TIGR01525">
    <property type="entry name" value="ATPase-IB_hvy"/>
    <property type="match status" value="1"/>
</dbReference>
<dbReference type="Gene3D" id="3.30.70.100">
    <property type="match status" value="3"/>
</dbReference>
<evidence type="ECO:0000256" key="16">
    <source>
        <dbReference type="ARBA" id="ARBA00022989"/>
    </source>
</evidence>
<feature type="transmembrane region" description="Helical" evidence="23">
    <location>
        <begin position="512"/>
        <end position="534"/>
    </location>
</feature>
<keyword evidence="17" id="KW-0186">Copper</keyword>
<dbReference type="InterPro" id="IPR027256">
    <property type="entry name" value="P-typ_ATPase_IB"/>
</dbReference>
<feature type="transmembrane region" description="Helical" evidence="23">
    <location>
        <begin position="855"/>
        <end position="874"/>
    </location>
</feature>
<evidence type="ECO:0000256" key="10">
    <source>
        <dbReference type="ARBA" id="ARBA00022737"/>
    </source>
</evidence>
<dbReference type="InterPro" id="IPR023298">
    <property type="entry name" value="ATPase_P-typ_TM_dom_sf"/>
</dbReference>
<dbReference type="CDD" id="cd02094">
    <property type="entry name" value="P-type_ATPase_Cu-like"/>
    <property type="match status" value="1"/>
</dbReference>
<dbReference type="PROSITE" id="PS50846">
    <property type="entry name" value="HMA_2"/>
    <property type="match status" value="2"/>
</dbReference>
<evidence type="ECO:0000256" key="12">
    <source>
        <dbReference type="ARBA" id="ARBA00022796"/>
    </source>
</evidence>
<dbReference type="Proteomes" id="UP000071641">
    <property type="component" value="Unassembled WGS sequence"/>
</dbReference>
<evidence type="ECO:0000256" key="22">
    <source>
        <dbReference type="ARBA" id="ARBA00049289"/>
    </source>
</evidence>
<dbReference type="InterPro" id="IPR006121">
    <property type="entry name" value="HMA_dom"/>
</dbReference>
<dbReference type="InterPro" id="IPR044492">
    <property type="entry name" value="P_typ_ATPase_HD_dom"/>
</dbReference>
<dbReference type="Gene3D" id="2.70.150.10">
    <property type="entry name" value="Calcium-transporting ATPase, cytoplasmic transduction domain A"/>
    <property type="match status" value="1"/>
</dbReference>
<evidence type="ECO:0000256" key="9">
    <source>
        <dbReference type="ARBA" id="ARBA00022723"/>
    </source>
</evidence>
<dbReference type="PROSITE" id="PS01047">
    <property type="entry name" value="HMA_1"/>
    <property type="match status" value="1"/>
</dbReference>
<feature type="transmembrane region" description="Helical" evidence="23">
    <location>
        <begin position="880"/>
        <end position="901"/>
    </location>
</feature>
<keyword evidence="7" id="KW-0597">Phosphoprotein</keyword>
<dbReference type="CDD" id="cd00371">
    <property type="entry name" value="HMA"/>
    <property type="match status" value="2"/>
</dbReference>
<dbReference type="SFLD" id="SFLDS00003">
    <property type="entry name" value="Haloacid_Dehalogenase"/>
    <property type="match status" value="1"/>
</dbReference>
<dbReference type="GO" id="GO:0060003">
    <property type="term" value="P:copper ion export"/>
    <property type="evidence" value="ECO:0007669"/>
    <property type="project" value="UniProtKB-ARBA"/>
</dbReference>
<evidence type="ECO:0000256" key="1">
    <source>
        <dbReference type="ARBA" id="ARBA00004651"/>
    </source>
</evidence>
<accession>A0A128ETF9</accession>
<dbReference type="Pfam" id="PF00403">
    <property type="entry name" value="HMA"/>
    <property type="match status" value="2"/>
</dbReference>
<dbReference type="EC" id="7.2.2.8" evidence="3"/>
<evidence type="ECO:0000256" key="6">
    <source>
        <dbReference type="ARBA" id="ARBA00022475"/>
    </source>
</evidence>
<keyword evidence="9 23" id="KW-0479">Metal-binding</keyword>
<evidence type="ECO:0000256" key="4">
    <source>
        <dbReference type="ARBA" id="ARBA00015102"/>
    </source>
</evidence>
<reference evidence="26" key="1">
    <citation type="submission" date="2016-02" db="EMBL/GenBank/DDBJ databases">
        <authorList>
            <person name="Rodrigo-Torres Lidia"/>
            <person name="Arahal R.David."/>
        </authorList>
    </citation>
    <scope>NUCLEOTIDE SEQUENCE [LARGE SCALE GENOMIC DNA]</scope>
    <source>
        <strain evidence="26">CECT 9029</strain>
    </source>
</reference>
<dbReference type="InterPro" id="IPR036412">
    <property type="entry name" value="HAD-like_sf"/>
</dbReference>
<dbReference type="InterPro" id="IPR017969">
    <property type="entry name" value="Heavy-metal-associated_CS"/>
</dbReference>
<dbReference type="InterPro" id="IPR006122">
    <property type="entry name" value="HMA_Cu_ion-bd"/>
</dbReference>
<evidence type="ECO:0000256" key="20">
    <source>
        <dbReference type="ARBA" id="ARBA00029719"/>
    </source>
</evidence>
<organism evidence="25 26">
    <name type="scientific">Grimontia celer</name>
    <dbReference type="NCBI Taxonomy" id="1796497"/>
    <lineage>
        <taxon>Bacteria</taxon>
        <taxon>Pseudomonadati</taxon>
        <taxon>Pseudomonadota</taxon>
        <taxon>Gammaproteobacteria</taxon>
        <taxon>Vibrionales</taxon>
        <taxon>Vibrionaceae</taxon>
        <taxon>Grimontia</taxon>
    </lineage>
</organism>
<evidence type="ECO:0000256" key="2">
    <source>
        <dbReference type="ARBA" id="ARBA00006024"/>
    </source>
</evidence>
<dbReference type="Pfam" id="PF00122">
    <property type="entry name" value="E1-E2_ATPase"/>
    <property type="match status" value="1"/>
</dbReference>
<feature type="transmembrane region" description="Helical" evidence="23">
    <location>
        <begin position="360"/>
        <end position="378"/>
    </location>
</feature>
<dbReference type="AlphaFoldDB" id="A0A128ETF9"/>
<keyword evidence="8 23" id="KW-0812">Transmembrane</keyword>
<dbReference type="RefSeq" id="WP_062663079.1">
    <property type="nucleotide sequence ID" value="NZ_FIZX01000001.1"/>
</dbReference>
<feature type="transmembrane region" description="Helical" evidence="23">
    <location>
        <begin position="292"/>
        <end position="314"/>
    </location>
</feature>
<feature type="domain" description="HMA" evidence="24">
    <location>
        <begin position="174"/>
        <end position="237"/>
    </location>
</feature>
<comment type="catalytic activity">
    <reaction evidence="22">
        <text>Cu(+)(in) + ATP + H2O = Cu(+)(out) + ADP + phosphate + H(+)</text>
        <dbReference type="Rhea" id="RHEA:25792"/>
        <dbReference type="ChEBI" id="CHEBI:15377"/>
        <dbReference type="ChEBI" id="CHEBI:15378"/>
        <dbReference type="ChEBI" id="CHEBI:30616"/>
        <dbReference type="ChEBI" id="CHEBI:43474"/>
        <dbReference type="ChEBI" id="CHEBI:49552"/>
        <dbReference type="ChEBI" id="CHEBI:456216"/>
        <dbReference type="EC" id="7.2.2.8"/>
    </reaction>
</comment>
<feature type="transmembrane region" description="Helical" evidence="23">
    <location>
        <begin position="540"/>
        <end position="563"/>
    </location>
</feature>
<keyword evidence="14" id="KW-0460">Magnesium</keyword>
<dbReference type="STRING" id="1796497.GCE9029_00233"/>
<dbReference type="NCBIfam" id="TIGR00003">
    <property type="entry name" value="copper ion binding protein"/>
    <property type="match status" value="1"/>
</dbReference>
<dbReference type="GO" id="GO:0043682">
    <property type="term" value="F:P-type divalent copper transporter activity"/>
    <property type="evidence" value="ECO:0007669"/>
    <property type="project" value="TreeGrafter"/>
</dbReference>
<evidence type="ECO:0000256" key="15">
    <source>
        <dbReference type="ARBA" id="ARBA00022967"/>
    </source>
</evidence>
<keyword evidence="12" id="KW-0187">Copper transport</keyword>
<dbReference type="GO" id="GO:0055070">
    <property type="term" value="P:copper ion homeostasis"/>
    <property type="evidence" value="ECO:0007669"/>
    <property type="project" value="TreeGrafter"/>
</dbReference>
<dbReference type="Pfam" id="PF00702">
    <property type="entry name" value="Hydrolase"/>
    <property type="match status" value="1"/>
</dbReference>
<evidence type="ECO:0000256" key="17">
    <source>
        <dbReference type="ARBA" id="ARBA00023008"/>
    </source>
</evidence>
<evidence type="ECO:0000256" key="8">
    <source>
        <dbReference type="ARBA" id="ARBA00022692"/>
    </source>
</evidence>
<comment type="subcellular location">
    <subcellularLocation>
        <location evidence="1">Cell membrane</location>
        <topology evidence="1">Multi-pass membrane protein</topology>
    </subcellularLocation>
</comment>
<evidence type="ECO:0000256" key="5">
    <source>
        <dbReference type="ARBA" id="ARBA00022448"/>
    </source>
</evidence>
<keyword evidence="10" id="KW-0677">Repeat</keyword>